<dbReference type="AlphaFoldDB" id="A0A6B0RN92"/>
<dbReference type="GO" id="GO:0010032">
    <property type="term" value="P:meiotic chromosome condensation"/>
    <property type="evidence" value="ECO:0007669"/>
    <property type="project" value="TreeGrafter"/>
</dbReference>
<evidence type="ECO:0000313" key="2">
    <source>
        <dbReference type="Proteomes" id="UP000322234"/>
    </source>
</evidence>
<proteinExistence type="predicted"/>
<dbReference type="InterPro" id="IPR016024">
    <property type="entry name" value="ARM-type_fold"/>
</dbReference>
<accession>A0A6B0RN92</accession>
<dbReference type="GO" id="GO:0007076">
    <property type="term" value="P:mitotic chromosome condensation"/>
    <property type="evidence" value="ECO:0007669"/>
    <property type="project" value="InterPro"/>
</dbReference>
<dbReference type="SUPFAM" id="SSF48371">
    <property type="entry name" value="ARM repeat"/>
    <property type="match status" value="1"/>
</dbReference>
<sequence>MLMAMFNHFIHKVVKKNDSAQQQEFILHTAGLYLLVLEVADRHEKFLKHKFLVQEILFAGCIDKDPMVHSKAVSNFTHGLESFVTSPLDSMQAFLDNTPSVSGVESHQKSAQKNSTEKDFMMMLRNRVSDEKTNVRKSAVQVLVNILEHCAILCMRDKLPVLHNQCFGITMSVNKQALQSLPNC</sequence>
<organism evidence="1 2">
    <name type="scientific">Bos mutus</name>
    <name type="common">wild yak</name>
    <dbReference type="NCBI Taxonomy" id="72004"/>
    <lineage>
        <taxon>Eukaryota</taxon>
        <taxon>Metazoa</taxon>
        <taxon>Chordata</taxon>
        <taxon>Craniata</taxon>
        <taxon>Vertebrata</taxon>
        <taxon>Euteleostomi</taxon>
        <taxon>Mammalia</taxon>
        <taxon>Eutheria</taxon>
        <taxon>Laurasiatheria</taxon>
        <taxon>Artiodactyla</taxon>
        <taxon>Ruminantia</taxon>
        <taxon>Pecora</taxon>
        <taxon>Bovidae</taxon>
        <taxon>Bovinae</taxon>
        <taxon>Bos</taxon>
    </lineage>
</organism>
<reference evidence="1" key="1">
    <citation type="submission" date="2019-10" db="EMBL/GenBank/DDBJ databases">
        <title>The sequence and de novo assembly of the wild yak genome.</title>
        <authorList>
            <person name="Liu Y."/>
        </authorList>
    </citation>
    <scope>NUCLEOTIDE SEQUENCE [LARGE SCALE GENOMIC DNA]</scope>
    <source>
        <strain evidence="1">WY2019</strain>
    </source>
</reference>
<dbReference type="PANTHER" id="PTHR14222:SF1">
    <property type="entry name" value="CONDENSIN-2 COMPLEX SUBUNIT D3"/>
    <property type="match status" value="1"/>
</dbReference>
<dbReference type="GO" id="GO:0042393">
    <property type="term" value="F:histone binding"/>
    <property type="evidence" value="ECO:0007669"/>
    <property type="project" value="TreeGrafter"/>
</dbReference>
<comment type="caution">
    <text evidence="1">The sequence shown here is derived from an EMBL/GenBank/DDBJ whole genome shotgun (WGS) entry which is preliminary data.</text>
</comment>
<dbReference type="GO" id="GO:0000779">
    <property type="term" value="C:condensed chromosome, centromeric region"/>
    <property type="evidence" value="ECO:0007669"/>
    <property type="project" value="TreeGrafter"/>
</dbReference>
<dbReference type="InterPro" id="IPR026971">
    <property type="entry name" value="CND1/NCAPD3"/>
</dbReference>
<gene>
    <name evidence="1" type="ORF">E5288_WYG008372</name>
</gene>
<dbReference type="Proteomes" id="UP000322234">
    <property type="component" value="Unassembled WGS sequence"/>
</dbReference>
<keyword evidence="2" id="KW-1185">Reference proteome</keyword>
<protein>
    <submittedName>
        <fullName evidence="1">Uncharacterized protein</fullName>
    </submittedName>
</protein>
<name>A0A6B0RN92_9CETA</name>
<dbReference type="PANTHER" id="PTHR14222">
    <property type="entry name" value="CONDENSIN"/>
    <property type="match status" value="1"/>
</dbReference>
<dbReference type="EMBL" id="VBQZ03000049">
    <property type="protein sequence ID" value="MXQ88793.1"/>
    <property type="molecule type" value="Genomic_DNA"/>
</dbReference>
<evidence type="ECO:0000313" key="1">
    <source>
        <dbReference type="EMBL" id="MXQ88793.1"/>
    </source>
</evidence>
<dbReference type="GO" id="GO:0000796">
    <property type="term" value="C:condensin complex"/>
    <property type="evidence" value="ECO:0007669"/>
    <property type="project" value="TreeGrafter"/>
</dbReference>